<name>A0A6A2YBN0_HIBSY</name>
<gene>
    <name evidence="3" type="ORF">F3Y22_tig00112206pilonHSYRG00116</name>
</gene>
<keyword evidence="2" id="KW-0328">Glycosyltransferase</keyword>
<dbReference type="PANTHER" id="PTHR48047:SF81">
    <property type="entry name" value="GLYCOSYLTRANSFERASE"/>
    <property type="match status" value="1"/>
</dbReference>
<dbReference type="PANTHER" id="PTHR48047">
    <property type="entry name" value="GLYCOSYLTRANSFERASE"/>
    <property type="match status" value="1"/>
</dbReference>
<reference evidence="3" key="1">
    <citation type="submission" date="2019-09" db="EMBL/GenBank/DDBJ databases">
        <title>Draft genome information of white flower Hibiscus syriacus.</title>
        <authorList>
            <person name="Kim Y.-M."/>
        </authorList>
    </citation>
    <scope>NUCLEOTIDE SEQUENCE [LARGE SCALE GENOMIC DNA]</scope>
    <source>
        <strain evidence="3">YM2019G1</strain>
    </source>
</reference>
<dbReference type="AlphaFoldDB" id="A0A6A2YBN0"/>
<sequence>MITWPISAEQFYNEKLVTDVLKIGVRVGSLDWLSWNMEPRASVGRDAVEAAVKRLMGGGGEDGEMRNKASVIGEMAKKAVEGGGSSYKNAVALINELKDRRRMNGRH</sequence>
<evidence type="ECO:0000256" key="1">
    <source>
        <dbReference type="ARBA" id="ARBA00009995"/>
    </source>
</evidence>
<keyword evidence="4" id="KW-1185">Reference proteome</keyword>
<evidence type="ECO:0000313" key="4">
    <source>
        <dbReference type="Proteomes" id="UP000436088"/>
    </source>
</evidence>
<dbReference type="GO" id="GO:0035251">
    <property type="term" value="F:UDP-glucosyltransferase activity"/>
    <property type="evidence" value="ECO:0007669"/>
    <property type="project" value="TreeGrafter"/>
</dbReference>
<dbReference type="Gene3D" id="3.40.50.2000">
    <property type="entry name" value="Glycogen Phosphorylase B"/>
    <property type="match status" value="2"/>
</dbReference>
<evidence type="ECO:0000313" key="3">
    <source>
        <dbReference type="EMBL" id="KAE8670007.1"/>
    </source>
</evidence>
<dbReference type="SUPFAM" id="SSF53756">
    <property type="entry name" value="UDP-Glycosyltransferase/glycogen phosphorylase"/>
    <property type="match status" value="1"/>
</dbReference>
<dbReference type="EMBL" id="VEPZ02001516">
    <property type="protein sequence ID" value="KAE8670007.1"/>
    <property type="molecule type" value="Genomic_DNA"/>
</dbReference>
<proteinExistence type="inferred from homology"/>
<comment type="caution">
    <text evidence="3">The sequence shown here is derived from an EMBL/GenBank/DDBJ whole genome shotgun (WGS) entry which is preliminary data.</text>
</comment>
<dbReference type="Proteomes" id="UP000436088">
    <property type="component" value="Unassembled WGS sequence"/>
</dbReference>
<accession>A0A6A2YBN0</accession>
<comment type="similarity">
    <text evidence="1">Belongs to the UDP-glycosyltransferase family.</text>
</comment>
<organism evidence="3 4">
    <name type="scientific">Hibiscus syriacus</name>
    <name type="common">Rose of Sharon</name>
    <dbReference type="NCBI Taxonomy" id="106335"/>
    <lineage>
        <taxon>Eukaryota</taxon>
        <taxon>Viridiplantae</taxon>
        <taxon>Streptophyta</taxon>
        <taxon>Embryophyta</taxon>
        <taxon>Tracheophyta</taxon>
        <taxon>Spermatophyta</taxon>
        <taxon>Magnoliopsida</taxon>
        <taxon>eudicotyledons</taxon>
        <taxon>Gunneridae</taxon>
        <taxon>Pentapetalae</taxon>
        <taxon>rosids</taxon>
        <taxon>malvids</taxon>
        <taxon>Malvales</taxon>
        <taxon>Malvaceae</taxon>
        <taxon>Malvoideae</taxon>
        <taxon>Hibiscus</taxon>
    </lineage>
</organism>
<evidence type="ECO:0000256" key="2">
    <source>
        <dbReference type="ARBA" id="ARBA00022676"/>
    </source>
</evidence>
<keyword evidence="2" id="KW-0808">Transferase</keyword>
<protein>
    <submittedName>
        <fullName evidence="3">Uncharacterized protein</fullName>
    </submittedName>
</protein>